<reference evidence="13 14" key="1">
    <citation type="submission" date="2018-01" db="EMBL/GenBank/DDBJ databases">
        <title>Draft genome sequence of Jiangella sp. GTF31.</title>
        <authorList>
            <person name="Sahin N."/>
            <person name="Ay H."/>
            <person name="Saygin H."/>
        </authorList>
    </citation>
    <scope>NUCLEOTIDE SEQUENCE [LARGE SCALE GENOMIC DNA]</scope>
    <source>
        <strain evidence="13 14">GTF31</strain>
    </source>
</reference>
<keyword evidence="5" id="KW-0547">Nucleotide-binding</keyword>
<sequence length="668" mass="71202">MSGSLEQPAAGHARPSTTTIPAARKLANGAGMSSPGHRASRGQRSRLSMSSDARAPPAAPPPSKPGFLTRVFPVCAGATLWHHRRMIAARRALGPVLAVSVVALAAVTVMVGVDQGAPSSFLVTDTAIGLLFAIAGLVAWERRPEARSGPLLLAAGALWFVGSYAPTSLVPYAVLGFAFERYYDLVLAVLVLTFPDVPPTRERKVLLWLLAAAYVARSAARLFIDCGCVANPFAMVEDQSLFETTQVLTSAVIVAAALGVAVSALRRLLRAGPALRRVLQPIVAAGVAAALVAAWDSSDLITFIATGDGLVRAPEPWREIISWAILGVVGLIPLGFLAGTLRLRLAHGAIAPLALELDRGTDPLRLQLALRHALGDPSLELAIWDRDRAEWRHSDGRRVAELTEDDVRTVTRIDRDDEPIAALLHDRALREDPGLVAAATAVLRLAVENERLAGDVRHQLEEVRASRARLVEAAEAERRRIERNLHDGAQQRLIGVALVLREARTEARRNVPDAPFLHRLDDTADELLAAIDELRELARGIHPTLLTDAGLDAAVTSLARRSAVAVELDIELDGRLPAPVETTAYYVVAEALANVSRHARARSATVRLRQRAAQLQVEVIDDGDGGAAPRPGSGLSGLVDRLDAVAGSLHVDSPPGCGTRLRAVIPCG</sequence>
<keyword evidence="11" id="KW-0472">Membrane</keyword>
<dbReference type="GO" id="GO:0046983">
    <property type="term" value="F:protein dimerization activity"/>
    <property type="evidence" value="ECO:0007669"/>
    <property type="project" value="InterPro"/>
</dbReference>
<dbReference type="Gene3D" id="3.30.565.10">
    <property type="entry name" value="Histidine kinase-like ATPase, C-terminal domain"/>
    <property type="match status" value="1"/>
</dbReference>
<keyword evidence="3" id="KW-0597">Phosphoprotein</keyword>
<gene>
    <name evidence="13" type="ORF">C1I92_22330</name>
</gene>
<protein>
    <recommendedName>
        <fullName evidence="2">histidine kinase</fullName>
        <ecNumber evidence="2">2.7.13.3</ecNumber>
    </recommendedName>
</protein>
<dbReference type="CDD" id="cd16917">
    <property type="entry name" value="HATPase_UhpB-NarQ-NarX-like"/>
    <property type="match status" value="1"/>
</dbReference>
<dbReference type="Pfam" id="PF07730">
    <property type="entry name" value="HisKA_3"/>
    <property type="match status" value="1"/>
</dbReference>
<evidence type="ECO:0000256" key="3">
    <source>
        <dbReference type="ARBA" id="ARBA00022553"/>
    </source>
</evidence>
<feature type="transmembrane region" description="Helical" evidence="11">
    <location>
        <begin position="92"/>
        <end position="113"/>
    </location>
</feature>
<dbReference type="GO" id="GO:0016020">
    <property type="term" value="C:membrane"/>
    <property type="evidence" value="ECO:0007669"/>
    <property type="project" value="InterPro"/>
</dbReference>
<dbReference type="InterPro" id="IPR011712">
    <property type="entry name" value="Sig_transdc_His_kin_sub3_dim/P"/>
</dbReference>
<evidence type="ECO:0000256" key="6">
    <source>
        <dbReference type="ARBA" id="ARBA00022777"/>
    </source>
</evidence>
<dbReference type="AlphaFoldDB" id="A0A2W2BZT1"/>
<dbReference type="Gene3D" id="1.20.5.1930">
    <property type="match status" value="1"/>
</dbReference>
<evidence type="ECO:0000313" key="14">
    <source>
        <dbReference type="Proteomes" id="UP000248764"/>
    </source>
</evidence>
<organism evidence="13 14">
    <name type="scientific">Jiangella anatolica</name>
    <dbReference type="NCBI Taxonomy" id="2670374"/>
    <lineage>
        <taxon>Bacteria</taxon>
        <taxon>Bacillati</taxon>
        <taxon>Actinomycetota</taxon>
        <taxon>Actinomycetes</taxon>
        <taxon>Jiangellales</taxon>
        <taxon>Jiangellaceae</taxon>
        <taxon>Jiangella</taxon>
    </lineage>
</organism>
<evidence type="ECO:0000256" key="5">
    <source>
        <dbReference type="ARBA" id="ARBA00022741"/>
    </source>
</evidence>
<evidence type="ECO:0000313" key="13">
    <source>
        <dbReference type="EMBL" id="PZF81187.1"/>
    </source>
</evidence>
<comment type="caution">
    <text evidence="13">The sequence shown here is derived from an EMBL/GenBank/DDBJ whole genome shotgun (WGS) entry which is preliminary data.</text>
</comment>
<feature type="transmembrane region" description="Helical" evidence="11">
    <location>
        <begin position="277"/>
        <end position="295"/>
    </location>
</feature>
<feature type="transmembrane region" description="Helical" evidence="11">
    <location>
        <begin position="119"/>
        <end position="140"/>
    </location>
</feature>
<dbReference type="InterPro" id="IPR036890">
    <property type="entry name" value="HATPase_C_sf"/>
</dbReference>
<dbReference type="Proteomes" id="UP000248764">
    <property type="component" value="Unassembled WGS sequence"/>
</dbReference>
<keyword evidence="8" id="KW-0902">Two-component regulatory system</keyword>
<feature type="domain" description="Signal transduction histidine kinase subgroup 3 dimerisation and phosphoacceptor" evidence="12">
    <location>
        <begin position="477"/>
        <end position="545"/>
    </location>
</feature>
<feature type="coiled-coil region" evidence="9">
    <location>
        <begin position="460"/>
        <end position="491"/>
    </location>
</feature>
<dbReference type="InterPro" id="IPR050482">
    <property type="entry name" value="Sensor_HK_TwoCompSys"/>
</dbReference>
<feature type="transmembrane region" description="Helical" evidence="11">
    <location>
        <begin position="320"/>
        <end position="341"/>
    </location>
</feature>
<evidence type="ECO:0000256" key="2">
    <source>
        <dbReference type="ARBA" id="ARBA00012438"/>
    </source>
</evidence>
<dbReference type="PANTHER" id="PTHR24421:SF10">
    <property type="entry name" value="NITRATE_NITRITE SENSOR PROTEIN NARQ"/>
    <property type="match status" value="1"/>
</dbReference>
<evidence type="ECO:0000256" key="10">
    <source>
        <dbReference type="SAM" id="MobiDB-lite"/>
    </source>
</evidence>
<feature type="transmembrane region" description="Helical" evidence="11">
    <location>
        <begin position="152"/>
        <end position="175"/>
    </location>
</feature>
<dbReference type="PANTHER" id="PTHR24421">
    <property type="entry name" value="NITRATE/NITRITE SENSOR PROTEIN NARX-RELATED"/>
    <property type="match status" value="1"/>
</dbReference>
<evidence type="ECO:0000256" key="7">
    <source>
        <dbReference type="ARBA" id="ARBA00022840"/>
    </source>
</evidence>
<feature type="transmembrane region" description="Helical" evidence="11">
    <location>
        <begin position="244"/>
        <end position="265"/>
    </location>
</feature>
<dbReference type="EMBL" id="POTW01000064">
    <property type="protein sequence ID" value="PZF81187.1"/>
    <property type="molecule type" value="Genomic_DNA"/>
</dbReference>
<name>A0A2W2BZT1_9ACTN</name>
<dbReference type="EC" id="2.7.13.3" evidence="2"/>
<evidence type="ECO:0000256" key="1">
    <source>
        <dbReference type="ARBA" id="ARBA00000085"/>
    </source>
</evidence>
<keyword evidence="7" id="KW-0067">ATP-binding</keyword>
<evidence type="ECO:0000256" key="9">
    <source>
        <dbReference type="SAM" id="Coils"/>
    </source>
</evidence>
<keyword evidence="4" id="KW-0808">Transferase</keyword>
<keyword evidence="14" id="KW-1185">Reference proteome</keyword>
<accession>A0A2W2BZT1</accession>
<evidence type="ECO:0000256" key="11">
    <source>
        <dbReference type="SAM" id="Phobius"/>
    </source>
</evidence>
<evidence type="ECO:0000256" key="8">
    <source>
        <dbReference type="ARBA" id="ARBA00023012"/>
    </source>
</evidence>
<keyword evidence="9" id="KW-0175">Coiled coil</keyword>
<evidence type="ECO:0000259" key="12">
    <source>
        <dbReference type="Pfam" id="PF07730"/>
    </source>
</evidence>
<dbReference type="GO" id="GO:0005524">
    <property type="term" value="F:ATP binding"/>
    <property type="evidence" value="ECO:0007669"/>
    <property type="project" value="UniProtKB-KW"/>
</dbReference>
<keyword evidence="11" id="KW-1133">Transmembrane helix</keyword>
<proteinExistence type="predicted"/>
<keyword evidence="11" id="KW-0812">Transmembrane</keyword>
<dbReference type="GO" id="GO:0000155">
    <property type="term" value="F:phosphorelay sensor kinase activity"/>
    <property type="evidence" value="ECO:0007669"/>
    <property type="project" value="InterPro"/>
</dbReference>
<comment type="catalytic activity">
    <reaction evidence="1">
        <text>ATP + protein L-histidine = ADP + protein N-phospho-L-histidine.</text>
        <dbReference type="EC" id="2.7.13.3"/>
    </reaction>
</comment>
<keyword evidence="6" id="KW-0418">Kinase</keyword>
<dbReference type="SUPFAM" id="SSF55874">
    <property type="entry name" value="ATPase domain of HSP90 chaperone/DNA topoisomerase II/histidine kinase"/>
    <property type="match status" value="1"/>
</dbReference>
<feature type="region of interest" description="Disordered" evidence="10">
    <location>
        <begin position="1"/>
        <end position="64"/>
    </location>
</feature>
<evidence type="ECO:0000256" key="4">
    <source>
        <dbReference type="ARBA" id="ARBA00022679"/>
    </source>
</evidence>